<dbReference type="Proteomes" id="UP000585474">
    <property type="component" value="Unassembled WGS sequence"/>
</dbReference>
<dbReference type="PANTHER" id="PTHR24189:SF50">
    <property type="entry name" value="ANKYRIN REPEAT AND SOCS BOX PROTEIN 2"/>
    <property type="match status" value="1"/>
</dbReference>
<dbReference type="SUPFAM" id="SSF54160">
    <property type="entry name" value="Chromo domain-like"/>
    <property type="match status" value="1"/>
</dbReference>
<dbReference type="OrthoDB" id="1721942at2759"/>
<accession>A0A7J0ETF0</accession>
<dbReference type="InterPro" id="IPR036770">
    <property type="entry name" value="Ankyrin_rpt-contain_sf"/>
</dbReference>
<dbReference type="Pfam" id="PF00385">
    <property type="entry name" value="Chromo"/>
    <property type="match status" value="1"/>
</dbReference>
<organism evidence="6 7">
    <name type="scientific">Actinidia rufa</name>
    <dbReference type="NCBI Taxonomy" id="165716"/>
    <lineage>
        <taxon>Eukaryota</taxon>
        <taxon>Viridiplantae</taxon>
        <taxon>Streptophyta</taxon>
        <taxon>Embryophyta</taxon>
        <taxon>Tracheophyta</taxon>
        <taxon>Spermatophyta</taxon>
        <taxon>Magnoliopsida</taxon>
        <taxon>eudicotyledons</taxon>
        <taxon>Gunneridae</taxon>
        <taxon>Pentapetalae</taxon>
        <taxon>asterids</taxon>
        <taxon>Ericales</taxon>
        <taxon>Actinidiaceae</taxon>
        <taxon>Actinidia</taxon>
    </lineage>
</organism>
<evidence type="ECO:0000256" key="2">
    <source>
        <dbReference type="ARBA" id="ARBA00023043"/>
    </source>
</evidence>
<dbReference type="EMBL" id="BJWL01000006">
    <property type="protein sequence ID" value="GFY89784.1"/>
    <property type="molecule type" value="Genomic_DNA"/>
</dbReference>
<feature type="repeat" description="ANK" evidence="3">
    <location>
        <begin position="47"/>
        <end position="79"/>
    </location>
</feature>
<dbReference type="InterPro" id="IPR002110">
    <property type="entry name" value="Ankyrin_rpt"/>
</dbReference>
<gene>
    <name evidence="6" type="ORF">Acr_06g0017240</name>
</gene>
<dbReference type="Gene3D" id="2.40.50.40">
    <property type="match status" value="1"/>
</dbReference>
<keyword evidence="1" id="KW-0677">Repeat</keyword>
<evidence type="ECO:0000313" key="6">
    <source>
        <dbReference type="EMBL" id="GFY89784.1"/>
    </source>
</evidence>
<feature type="region of interest" description="Disordered" evidence="4">
    <location>
        <begin position="200"/>
        <end position="222"/>
    </location>
</feature>
<dbReference type="InterPro" id="IPR016197">
    <property type="entry name" value="Chromo-like_dom_sf"/>
</dbReference>
<evidence type="ECO:0000256" key="1">
    <source>
        <dbReference type="ARBA" id="ARBA00022737"/>
    </source>
</evidence>
<dbReference type="AlphaFoldDB" id="A0A7J0ETF0"/>
<dbReference type="Pfam" id="PF12796">
    <property type="entry name" value="Ank_2"/>
    <property type="match status" value="1"/>
</dbReference>
<dbReference type="InterPro" id="IPR050745">
    <property type="entry name" value="Multifunctional_regulatory"/>
</dbReference>
<dbReference type="CDD" id="cd18628">
    <property type="entry name" value="CD3_cpSRP43_like"/>
    <property type="match status" value="1"/>
</dbReference>
<dbReference type="InterPro" id="IPR000953">
    <property type="entry name" value="Chromo/chromo_shadow_dom"/>
</dbReference>
<dbReference type="PANTHER" id="PTHR24189">
    <property type="entry name" value="MYOTROPHIN"/>
    <property type="match status" value="1"/>
</dbReference>
<keyword evidence="7" id="KW-1185">Reference proteome</keyword>
<dbReference type="PROSITE" id="PS50013">
    <property type="entry name" value="CHROMO_2"/>
    <property type="match status" value="1"/>
</dbReference>
<evidence type="ECO:0000313" key="7">
    <source>
        <dbReference type="Proteomes" id="UP000585474"/>
    </source>
</evidence>
<keyword evidence="2 3" id="KW-0040">ANK repeat</keyword>
<dbReference type="InterPro" id="IPR030300">
    <property type="entry name" value="CPSRP43_chromodomain_3"/>
</dbReference>
<reference evidence="6 7" key="1">
    <citation type="submission" date="2019-07" db="EMBL/GenBank/DDBJ databases">
        <title>De Novo Assembly of kiwifruit Actinidia rufa.</title>
        <authorList>
            <person name="Sugita-Konishi S."/>
            <person name="Sato K."/>
            <person name="Mori E."/>
            <person name="Abe Y."/>
            <person name="Kisaki G."/>
            <person name="Hamano K."/>
            <person name="Suezawa K."/>
            <person name="Otani M."/>
            <person name="Fukuda T."/>
            <person name="Manabe T."/>
            <person name="Gomi K."/>
            <person name="Tabuchi M."/>
            <person name="Akimitsu K."/>
            <person name="Kataoka I."/>
        </authorList>
    </citation>
    <scope>NUCLEOTIDE SEQUENCE [LARGE SCALE GENOMIC DNA]</scope>
    <source>
        <strain evidence="7">cv. Fuchu</strain>
    </source>
</reference>
<feature type="domain" description="Chromo" evidence="5">
    <location>
        <begin position="152"/>
        <end position="190"/>
    </location>
</feature>
<evidence type="ECO:0000256" key="3">
    <source>
        <dbReference type="PROSITE-ProRule" id="PRU00023"/>
    </source>
</evidence>
<proteinExistence type="predicted"/>
<evidence type="ECO:0000259" key="5">
    <source>
        <dbReference type="PROSITE" id="PS50013"/>
    </source>
</evidence>
<dbReference type="Gene3D" id="1.25.40.20">
    <property type="entry name" value="Ankyrin repeat-containing domain"/>
    <property type="match status" value="1"/>
</dbReference>
<sequence>MEALYKNPSLSRLKISPNLRPLAASLSLSSQTLRLLRRRDVDAVDGDGRTALLFIAGLGSEPCVQTLAEAGADVNHRDNCGGLTALHMDTGYVKPGISKLLIDLGADPEAEDDRGRTPLDLAREVLRATPSGNPMQLQEDWGWRMISGRVGIRCGRVRDMGTREVEEGEREYLVKWTDIEEATWEPEVNVDPDLIKEFEMGHHDNGPVGGGDVEARLSSVGS</sequence>
<evidence type="ECO:0000256" key="4">
    <source>
        <dbReference type="SAM" id="MobiDB-lite"/>
    </source>
</evidence>
<protein>
    <submittedName>
        <fullName evidence="6">Chloroplast signal recognition particle component</fullName>
    </submittedName>
</protein>
<dbReference type="InterPro" id="IPR023780">
    <property type="entry name" value="Chromo_domain"/>
</dbReference>
<dbReference type="SUPFAM" id="SSF48403">
    <property type="entry name" value="Ankyrin repeat"/>
    <property type="match status" value="1"/>
</dbReference>
<dbReference type="PROSITE" id="PS50088">
    <property type="entry name" value="ANK_REPEAT"/>
    <property type="match status" value="2"/>
</dbReference>
<feature type="repeat" description="ANK" evidence="3">
    <location>
        <begin position="81"/>
        <end position="113"/>
    </location>
</feature>
<name>A0A7J0ETF0_9ERIC</name>
<dbReference type="PROSITE" id="PS50297">
    <property type="entry name" value="ANK_REP_REGION"/>
    <property type="match status" value="1"/>
</dbReference>
<comment type="caution">
    <text evidence="6">The sequence shown here is derived from an EMBL/GenBank/DDBJ whole genome shotgun (WGS) entry which is preliminary data.</text>
</comment>